<evidence type="ECO:0000313" key="3">
    <source>
        <dbReference type="Proteomes" id="UP000253562"/>
    </source>
</evidence>
<evidence type="ECO:0000259" key="1">
    <source>
        <dbReference type="PROSITE" id="PS50006"/>
    </source>
</evidence>
<protein>
    <submittedName>
        <fullName evidence="2">FHA domain-containing protein</fullName>
    </submittedName>
</protein>
<dbReference type="AlphaFoldDB" id="A0A368KRI5"/>
<feature type="domain" description="FHA" evidence="1">
    <location>
        <begin position="35"/>
        <end position="85"/>
    </location>
</feature>
<sequence length="424" mass="46892">MVFFAHGDTLLRLALQIYSANYGNRRVWLDGSQVVRIGRTTKSELTVPDDPHLSGLHFSISREGDQVVLKDLQSRNGTFVNGAKVGAAIQLHDGDVIVAGKTQFQVVMLSDSLGETSPAIGPPQLAGQSNLPPGRPGDVFPLEYDRTESIAPENNPFYQAKQKKEAEPEGVQNYPRLSSQTFKIVRRNAGLGSDYVDNRPQEDSLNSPPVDELKDGMMNMPSASRAQALPQRSLSAAEIAQGLQMRYETRLAPSGMTYFCPRNEVKPPTDVADFIGQNRFLYAIANYGRLQPQQQPGFYQQAMAAGAVQISSTQLLIAKQDSSAFHEILRQAWGQDAIICMASRLDKVEFASLTYRLTNELASPAELLNHLYSDGQYTNYGFLDGISAILLEIERGARWVIFKNDQEIRTWRTLGLPCPPELVG</sequence>
<dbReference type="EMBL" id="QPEX01000024">
    <property type="protein sequence ID" value="RCS49411.1"/>
    <property type="molecule type" value="Genomic_DNA"/>
</dbReference>
<dbReference type="Gene3D" id="2.60.200.20">
    <property type="match status" value="1"/>
</dbReference>
<proteinExistence type="predicted"/>
<reference evidence="2 3" key="1">
    <citation type="submission" date="2018-07" db="EMBL/GenBank/DDBJ databases">
        <title>Comparative genomes isolates from brazilian mangrove.</title>
        <authorList>
            <person name="De Araujo J.E."/>
            <person name="Taketani R.G."/>
            <person name="Silva M.C.P."/>
            <person name="Lourenco M.V."/>
            <person name="Oliveira V.M."/>
            <person name="Andreote F.D."/>
        </authorList>
    </citation>
    <scope>NUCLEOTIDE SEQUENCE [LARGE SCALE GENOMIC DNA]</scope>
    <source>
        <strain evidence="2 3">HEX PRIS-MGV</strain>
    </source>
</reference>
<accession>A0A368KRI5</accession>
<dbReference type="CDD" id="cd00060">
    <property type="entry name" value="FHA"/>
    <property type="match status" value="1"/>
</dbReference>
<dbReference type="InterPro" id="IPR000253">
    <property type="entry name" value="FHA_dom"/>
</dbReference>
<organism evidence="2 3">
    <name type="scientific">Bremerella cremea</name>
    <dbReference type="NCBI Taxonomy" id="1031537"/>
    <lineage>
        <taxon>Bacteria</taxon>
        <taxon>Pseudomonadati</taxon>
        <taxon>Planctomycetota</taxon>
        <taxon>Planctomycetia</taxon>
        <taxon>Pirellulales</taxon>
        <taxon>Pirellulaceae</taxon>
        <taxon>Bremerella</taxon>
    </lineage>
</organism>
<name>A0A368KRI5_9BACT</name>
<dbReference type="PROSITE" id="PS50006">
    <property type="entry name" value="FHA_DOMAIN"/>
    <property type="match status" value="1"/>
</dbReference>
<gene>
    <name evidence="2" type="ORF">DTL42_12865</name>
</gene>
<comment type="caution">
    <text evidence="2">The sequence shown here is derived from an EMBL/GenBank/DDBJ whole genome shotgun (WGS) entry which is preliminary data.</text>
</comment>
<dbReference type="InterPro" id="IPR008984">
    <property type="entry name" value="SMAD_FHA_dom_sf"/>
</dbReference>
<dbReference type="SMART" id="SM00240">
    <property type="entry name" value="FHA"/>
    <property type="match status" value="1"/>
</dbReference>
<dbReference type="SUPFAM" id="SSF49879">
    <property type="entry name" value="SMAD/FHA domain"/>
    <property type="match status" value="1"/>
</dbReference>
<dbReference type="Pfam" id="PF00498">
    <property type="entry name" value="FHA"/>
    <property type="match status" value="1"/>
</dbReference>
<dbReference type="Proteomes" id="UP000253562">
    <property type="component" value="Unassembled WGS sequence"/>
</dbReference>
<evidence type="ECO:0000313" key="2">
    <source>
        <dbReference type="EMBL" id="RCS49411.1"/>
    </source>
</evidence>